<reference evidence="1" key="1">
    <citation type="journal article" date="2013" name="Genetics">
        <title>The draft genome and transcriptome of Panagrellus redivivus are shaped by the harsh demands of a free-living lifestyle.</title>
        <authorList>
            <person name="Srinivasan J."/>
            <person name="Dillman A.R."/>
            <person name="Macchietto M.G."/>
            <person name="Heikkinen L."/>
            <person name="Lakso M."/>
            <person name="Fracchia K.M."/>
            <person name="Antoshechkin I."/>
            <person name="Mortazavi A."/>
            <person name="Wong G."/>
            <person name="Sternberg P.W."/>
        </authorList>
    </citation>
    <scope>NUCLEOTIDE SEQUENCE [LARGE SCALE GENOMIC DNA]</scope>
    <source>
        <strain evidence="1">MT8872</strain>
    </source>
</reference>
<sequence length="168" mass="18038">MIHFAQGGAPAIPPDESKSGGIEKILHRYEAETDPSMMRSILTFVQGVTTLDGLIDIDDIMTVNLSSFKSPSITRGIFYCLQLFCHSCCLQITQAATPESTDPLVTACGAVDNAPSFCTSVDTCCVDAPDFSEVSGFCIITVCGVASSDPHLCISRPTLHGFHPNRKY</sequence>
<evidence type="ECO:0000313" key="1">
    <source>
        <dbReference type="Proteomes" id="UP000492821"/>
    </source>
</evidence>
<dbReference type="AlphaFoldDB" id="A0A7E4UYH2"/>
<protein>
    <submittedName>
        <fullName evidence="2">EF-hand domain-containing protein</fullName>
    </submittedName>
</protein>
<accession>A0A7E4UYH2</accession>
<reference evidence="2" key="2">
    <citation type="submission" date="2020-10" db="UniProtKB">
        <authorList>
            <consortium name="WormBaseParasite"/>
        </authorList>
    </citation>
    <scope>IDENTIFICATION</scope>
</reference>
<evidence type="ECO:0000313" key="2">
    <source>
        <dbReference type="WBParaSite" id="Pan_g14313.t1"/>
    </source>
</evidence>
<organism evidence="1 2">
    <name type="scientific">Panagrellus redivivus</name>
    <name type="common">Microworm</name>
    <dbReference type="NCBI Taxonomy" id="6233"/>
    <lineage>
        <taxon>Eukaryota</taxon>
        <taxon>Metazoa</taxon>
        <taxon>Ecdysozoa</taxon>
        <taxon>Nematoda</taxon>
        <taxon>Chromadorea</taxon>
        <taxon>Rhabditida</taxon>
        <taxon>Tylenchina</taxon>
        <taxon>Panagrolaimomorpha</taxon>
        <taxon>Panagrolaimoidea</taxon>
        <taxon>Panagrolaimidae</taxon>
        <taxon>Panagrellus</taxon>
    </lineage>
</organism>
<name>A0A7E4UYH2_PANRE</name>
<dbReference type="WBParaSite" id="Pan_g14313.t1">
    <property type="protein sequence ID" value="Pan_g14313.t1"/>
    <property type="gene ID" value="Pan_g14313"/>
</dbReference>
<dbReference type="Proteomes" id="UP000492821">
    <property type="component" value="Unassembled WGS sequence"/>
</dbReference>
<proteinExistence type="predicted"/>
<keyword evidence="1" id="KW-1185">Reference proteome</keyword>